<evidence type="ECO:0000313" key="3">
    <source>
        <dbReference type="Proteomes" id="UP001176941"/>
    </source>
</evidence>
<accession>A0ABN8ZKX6</accession>
<gene>
    <name evidence="2" type="ORF">MRATA1EN1_LOCUS22230</name>
</gene>
<evidence type="ECO:0000313" key="2">
    <source>
        <dbReference type="EMBL" id="CAI9173268.1"/>
    </source>
</evidence>
<dbReference type="Proteomes" id="UP001176941">
    <property type="component" value="Chromosome 33"/>
</dbReference>
<proteinExistence type="predicted"/>
<feature type="transmembrane region" description="Helical" evidence="1">
    <location>
        <begin position="74"/>
        <end position="94"/>
    </location>
</feature>
<keyword evidence="3" id="KW-1185">Reference proteome</keyword>
<dbReference type="EMBL" id="OX459969">
    <property type="protein sequence ID" value="CAI9173268.1"/>
    <property type="molecule type" value="Genomic_DNA"/>
</dbReference>
<keyword evidence="1" id="KW-0812">Transmembrane</keyword>
<feature type="transmembrane region" description="Helical" evidence="1">
    <location>
        <begin position="42"/>
        <end position="62"/>
    </location>
</feature>
<keyword evidence="1" id="KW-1133">Transmembrane helix</keyword>
<evidence type="ECO:0000256" key="1">
    <source>
        <dbReference type="SAM" id="Phobius"/>
    </source>
</evidence>
<organism evidence="2 3">
    <name type="scientific">Rangifer tarandus platyrhynchus</name>
    <name type="common">Svalbard reindeer</name>
    <dbReference type="NCBI Taxonomy" id="3082113"/>
    <lineage>
        <taxon>Eukaryota</taxon>
        <taxon>Metazoa</taxon>
        <taxon>Chordata</taxon>
        <taxon>Craniata</taxon>
        <taxon>Vertebrata</taxon>
        <taxon>Euteleostomi</taxon>
        <taxon>Mammalia</taxon>
        <taxon>Eutheria</taxon>
        <taxon>Laurasiatheria</taxon>
        <taxon>Artiodactyla</taxon>
        <taxon>Ruminantia</taxon>
        <taxon>Pecora</taxon>
        <taxon>Cervidae</taxon>
        <taxon>Odocoileinae</taxon>
        <taxon>Rangifer</taxon>
    </lineage>
</organism>
<name>A0ABN8ZKX6_RANTA</name>
<feature type="transmembrane region" description="Helical" evidence="1">
    <location>
        <begin position="100"/>
        <end position="124"/>
    </location>
</feature>
<reference evidence="2" key="1">
    <citation type="submission" date="2023-04" db="EMBL/GenBank/DDBJ databases">
        <authorList>
            <consortium name="ELIXIR-Norway"/>
        </authorList>
    </citation>
    <scope>NUCLEOTIDE SEQUENCE [LARGE SCALE GENOMIC DNA]</scope>
</reference>
<sequence>MGCLSGYLMSPASIQKLFCGICSVFKCSFDEFVGEKAVSPSYSSAILGPPSLFFLMSLAKGLSIWLKEPAFINIYYCFFHFFFICFFLDIYDFFPSTNFGLFFLLLFPVALGVKLGCLFDVFLVS</sequence>
<keyword evidence="1" id="KW-0472">Membrane</keyword>
<protein>
    <submittedName>
        <fullName evidence="2">Uncharacterized protein</fullName>
    </submittedName>
</protein>